<proteinExistence type="predicted"/>
<protein>
    <recommendedName>
        <fullName evidence="3">Swt1-like HEPN domain-containing protein</fullName>
    </recommendedName>
</protein>
<keyword evidence="5" id="KW-1185">Reference proteome</keyword>
<feature type="region of interest" description="Disordered" evidence="2">
    <location>
        <begin position="18"/>
        <end position="66"/>
    </location>
</feature>
<dbReference type="PANTHER" id="PTHR44826:SF3">
    <property type="entry name" value="SPORE COAT PROTEIN SP85"/>
    <property type="match status" value="1"/>
</dbReference>
<evidence type="ECO:0000259" key="3">
    <source>
        <dbReference type="Pfam" id="PF18731"/>
    </source>
</evidence>
<dbReference type="RefSeq" id="WP_318785033.1">
    <property type="nucleotide sequence ID" value="NZ_JAWDKC010000006.1"/>
</dbReference>
<feature type="compositionally biased region" description="Low complexity" evidence="2">
    <location>
        <begin position="31"/>
        <end position="66"/>
    </location>
</feature>
<dbReference type="PANTHER" id="PTHR44826">
    <property type="entry name" value="SPORE COAT PROTEIN SP85"/>
    <property type="match status" value="1"/>
</dbReference>
<dbReference type="Proteomes" id="UP001272052">
    <property type="component" value="Unassembled WGS sequence"/>
</dbReference>
<comment type="caution">
    <text evidence="4">The sequence shown here is derived from an EMBL/GenBank/DDBJ whole genome shotgun (WGS) entry which is preliminary data.</text>
</comment>
<evidence type="ECO:0000313" key="4">
    <source>
        <dbReference type="EMBL" id="MDV0444636.1"/>
    </source>
</evidence>
<accession>A0ABU3VN79</accession>
<feature type="domain" description="Swt1-like HEPN" evidence="3">
    <location>
        <begin position="290"/>
        <end position="420"/>
    </location>
</feature>
<dbReference type="InterPro" id="IPR051860">
    <property type="entry name" value="Plasmodium_CSP_Invasion"/>
</dbReference>
<evidence type="ECO:0000256" key="2">
    <source>
        <dbReference type="SAM" id="MobiDB-lite"/>
    </source>
</evidence>
<sequence length="433" mass="46882">MGEKKGVGSFLKKAFALKKDEETEASETKTKAAAKPAAKAAAKPAAKAAAKPAAKAAAKPAAKAAAKPAAKPAAKAAAKPAAKAAAKPAVKAAAKPAVKAAAKPAVKAAAKPVTKAAAKPAAKPAAKAAASPAAKTAAKPTATAAVSAPANTAPKTKAPVELSKNMTKADNVRLYIYQNYFKPAKLKGQNKITLIAGDVHTDMGLKSEMPTVTSAMKTRIDRLYDVEILEVKPPGGANSRLTVKYDLKNLYMEEESIKPVTEKIEKLGENAVGKTAPRKAANAENSYLILKELEEKLRAFVSDRVEARFGKEWWKGTDMSFLAERWNERRIMNDRTNADKKRSTNEPLINYASFSDYRRIINNPFAWDAFEEYFPDRGWIIQRLKELDPIRNAIMHHTPLEDDDYIRLGLYARDILKIIDKPPEKKTAGRKTV</sequence>
<name>A0ABU3VN79_9EURY</name>
<dbReference type="EMBL" id="JAWDKC010000006">
    <property type="protein sequence ID" value="MDV0444636.1"/>
    <property type="molecule type" value="Genomic_DNA"/>
</dbReference>
<dbReference type="InterPro" id="IPR041650">
    <property type="entry name" value="HEPN_Swt1"/>
</dbReference>
<evidence type="ECO:0000256" key="1">
    <source>
        <dbReference type="ARBA" id="ARBA00022737"/>
    </source>
</evidence>
<feature type="compositionally biased region" description="Basic and acidic residues" evidence="2">
    <location>
        <begin position="18"/>
        <end position="30"/>
    </location>
</feature>
<reference evidence="4 5" key="1">
    <citation type="submission" date="2023-06" db="EMBL/GenBank/DDBJ databases">
        <title>Genome sequence of Methanimicrococcus sp. At1.</title>
        <authorList>
            <person name="Protasov E."/>
            <person name="Platt K."/>
            <person name="Poehlein A."/>
            <person name="Daniel R."/>
            <person name="Brune A."/>
        </authorList>
    </citation>
    <scope>NUCLEOTIDE SEQUENCE [LARGE SCALE GENOMIC DNA]</scope>
    <source>
        <strain evidence="4 5">At1</strain>
    </source>
</reference>
<gene>
    <name evidence="4" type="ORF">MmiAt1_01680</name>
</gene>
<organism evidence="4 5">
    <name type="scientific">Methanimicrococcus hacksteinii</name>
    <dbReference type="NCBI Taxonomy" id="3028293"/>
    <lineage>
        <taxon>Archaea</taxon>
        <taxon>Methanobacteriati</taxon>
        <taxon>Methanobacteriota</taxon>
        <taxon>Stenosarchaea group</taxon>
        <taxon>Methanomicrobia</taxon>
        <taxon>Methanosarcinales</taxon>
        <taxon>Methanosarcinaceae</taxon>
        <taxon>Methanimicrococcus</taxon>
    </lineage>
</organism>
<dbReference type="Pfam" id="PF18731">
    <property type="entry name" value="HEPN_Swt1"/>
    <property type="match status" value="1"/>
</dbReference>
<keyword evidence="1" id="KW-0677">Repeat</keyword>
<evidence type="ECO:0000313" key="5">
    <source>
        <dbReference type="Proteomes" id="UP001272052"/>
    </source>
</evidence>